<gene>
    <name evidence="1" type="ORF">KSX_03520</name>
</gene>
<dbReference type="EMBL" id="BNJF01000001">
    <property type="protein sequence ID" value="GHO42189.1"/>
    <property type="molecule type" value="Genomic_DNA"/>
</dbReference>
<dbReference type="RefSeq" id="WP_220191765.1">
    <property type="nucleotide sequence ID" value="NZ_BNJF01000001.1"/>
</dbReference>
<evidence type="ECO:0000313" key="2">
    <source>
        <dbReference type="Proteomes" id="UP000612362"/>
    </source>
</evidence>
<comment type="caution">
    <text evidence="1">The sequence shown here is derived from an EMBL/GenBank/DDBJ whole genome shotgun (WGS) entry which is preliminary data.</text>
</comment>
<dbReference type="Proteomes" id="UP000612362">
    <property type="component" value="Unassembled WGS sequence"/>
</dbReference>
<accession>A0A8J3HZL8</accession>
<proteinExistence type="predicted"/>
<reference evidence="1" key="1">
    <citation type="submission" date="2020-10" db="EMBL/GenBank/DDBJ databases">
        <title>Taxonomic study of unclassified bacteria belonging to the class Ktedonobacteria.</title>
        <authorList>
            <person name="Yabe S."/>
            <person name="Wang C.M."/>
            <person name="Zheng Y."/>
            <person name="Sakai Y."/>
            <person name="Cavaletti L."/>
            <person name="Monciardini P."/>
            <person name="Donadio S."/>
        </authorList>
    </citation>
    <scope>NUCLEOTIDE SEQUENCE</scope>
    <source>
        <strain evidence="1">SOSP1-1</strain>
    </source>
</reference>
<protein>
    <submittedName>
        <fullName evidence="1">Uncharacterized protein</fullName>
    </submittedName>
</protein>
<evidence type="ECO:0000313" key="1">
    <source>
        <dbReference type="EMBL" id="GHO42189.1"/>
    </source>
</evidence>
<dbReference type="AlphaFoldDB" id="A0A8J3HZL8"/>
<sequence>MIFQDPMQLFCNKTFFGTIDQYFYETPWASGRLIVQDEDQHDFYMRVTSFRDWAESSHESHTNLSREESDKQYYQEMARRGLSEEDLDRCDEMDWTIVTSDGQEHETRSLSFYVYGYIQWRW</sequence>
<name>A0A8J3HZL8_9CHLR</name>
<organism evidence="1 2">
    <name type="scientific">Ktedonospora formicarum</name>
    <dbReference type="NCBI Taxonomy" id="2778364"/>
    <lineage>
        <taxon>Bacteria</taxon>
        <taxon>Bacillati</taxon>
        <taxon>Chloroflexota</taxon>
        <taxon>Ktedonobacteria</taxon>
        <taxon>Ktedonobacterales</taxon>
        <taxon>Ktedonobacteraceae</taxon>
        <taxon>Ktedonospora</taxon>
    </lineage>
</organism>
<keyword evidence="2" id="KW-1185">Reference proteome</keyword>